<proteinExistence type="predicted"/>
<reference evidence="1 2" key="2">
    <citation type="journal article" date="2010" name="J. Bacteriol.">
        <title>Complete genome sequence of Beijerinckia indica subsp. indica.</title>
        <authorList>
            <person name="Tamas I."/>
            <person name="Dedysh S.N."/>
            <person name="Liesack W."/>
            <person name="Stott M.B."/>
            <person name="Alam M."/>
            <person name="Murrell J.C."/>
            <person name="Dunfield P.F."/>
        </authorList>
    </citation>
    <scope>NUCLEOTIDE SEQUENCE [LARGE SCALE GENOMIC DNA]</scope>
    <source>
        <strain evidence="2">ATCC 9039 / DSM 1715 / NCIMB 8712</strain>
    </source>
</reference>
<dbReference type="OrthoDB" id="8451467at2"/>
<evidence type="ECO:0000313" key="2">
    <source>
        <dbReference type="Proteomes" id="UP000001695"/>
    </source>
</evidence>
<dbReference type="HOGENOM" id="CLU_2803797_0_0_5"/>
<name>B2IEH2_BEII9</name>
<organism evidence="1 2">
    <name type="scientific">Beijerinckia indica subsp. indica (strain ATCC 9039 / DSM 1715 / NCIMB 8712)</name>
    <dbReference type="NCBI Taxonomy" id="395963"/>
    <lineage>
        <taxon>Bacteria</taxon>
        <taxon>Pseudomonadati</taxon>
        <taxon>Pseudomonadota</taxon>
        <taxon>Alphaproteobacteria</taxon>
        <taxon>Hyphomicrobiales</taxon>
        <taxon>Beijerinckiaceae</taxon>
        <taxon>Beijerinckia</taxon>
    </lineage>
</organism>
<dbReference type="RefSeq" id="WP_012384927.1">
    <property type="nucleotide sequence ID" value="NC_010581.1"/>
</dbReference>
<keyword evidence="2" id="KW-1185">Reference proteome</keyword>
<accession>B2IEH2</accession>
<evidence type="ECO:0000313" key="1">
    <source>
        <dbReference type="EMBL" id="ACB95570.1"/>
    </source>
</evidence>
<dbReference type="KEGG" id="bid:Bind_1947"/>
<reference evidence="2" key="1">
    <citation type="submission" date="2008-03" db="EMBL/GenBank/DDBJ databases">
        <title>Complete sequence of chromosome of Beijerinckia indica subsp. indica ATCC 9039.</title>
        <authorList>
            <consortium name="US DOE Joint Genome Institute"/>
            <person name="Copeland A."/>
            <person name="Lucas S."/>
            <person name="Lapidus A."/>
            <person name="Glavina del Rio T."/>
            <person name="Dalin E."/>
            <person name="Tice H."/>
            <person name="Bruce D."/>
            <person name="Goodwin L."/>
            <person name="Pitluck S."/>
            <person name="LaButti K."/>
            <person name="Schmutz J."/>
            <person name="Larimer F."/>
            <person name="Land M."/>
            <person name="Hauser L."/>
            <person name="Kyrpides N."/>
            <person name="Mikhailova N."/>
            <person name="Dunfield P.F."/>
            <person name="Dedysh S.N."/>
            <person name="Liesack W."/>
            <person name="Saw J.H."/>
            <person name="Alam M."/>
            <person name="Chen Y."/>
            <person name="Murrell J.C."/>
            <person name="Richardson P."/>
        </authorList>
    </citation>
    <scope>NUCLEOTIDE SEQUENCE [LARGE SCALE GENOMIC DNA]</scope>
    <source>
        <strain evidence="2">ATCC 9039 / DSM 1715 / NCIMB 8712</strain>
    </source>
</reference>
<dbReference type="EMBL" id="CP001016">
    <property type="protein sequence ID" value="ACB95570.1"/>
    <property type="molecule type" value="Genomic_DNA"/>
</dbReference>
<protein>
    <submittedName>
        <fullName evidence="1">Uncharacterized protein</fullName>
    </submittedName>
</protein>
<gene>
    <name evidence="1" type="ordered locus">Bind_1947</name>
</gene>
<dbReference type="AlphaFoldDB" id="B2IEH2"/>
<dbReference type="Proteomes" id="UP000001695">
    <property type="component" value="Chromosome"/>
</dbReference>
<sequence length="67" mass="7212">MFKTVALLTAVFLGAIMVAFLVVTPHIETVEARASEMAPAGCVSQEVSLDEGYGVTRKELRLVCADR</sequence>